<dbReference type="GO" id="GO:0070006">
    <property type="term" value="F:metalloaminopeptidase activity"/>
    <property type="evidence" value="ECO:0007669"/>
    <property type="project" value="InterPro"/>
</dbReference>
<dbReference type="InterPro" id="IPR029149">
    <property type="entry name" value="Creatin/AminoP/Spt16_N"/>
</dbReference>
<comment type="caution">
    <text evidence="7">The sequence shown here is derived from an EMBL/GenBank/DDBJ whole genome shotgun (WGS) entry which is preliminary data.</text>
</comment>
<keyword evidence="1" id="KW-0645">Protease</keyword>
<proteinExistence type="predicted"/>
<dbReference type="SUPFAM" id="SSF48371">
    <property type="entry name" value="ARM repeat"/>
    <property type="match status" value="1"/>
</dbReference>
<organism evidence="7 8">
    <name type="scientific">Perkinsus chesapeaki</name>
    <name type="common">Clam parasite</name>
    <name type="synonym">Perkinsus andrewsi</name>
    <dbReference type="NCBI Taxonomy" id="330153"/>
    <lineage>
        <taxon>Eukaryota</taxon>
        <taxon>Sar</taxon>
        <taxon>Alveolata</taxon>
        <taxon>Perkinsozoa</taxon>
        <taxon>Perkinsea</taxon>
        <taxon>Perkinsida</taxon>
        <taxon>Perkinsidae</taxon>
        <taxon>Perkinsus</taxon>
    </lineage>
</organism>
<accession>A0A7J6LJJ9</accession>
<dbReference type="InterPro" id="IPR055443">
    <property type="entry name" value="HEAT_ECM29"/>
</dbReference>
<name>A0A7J6LJJ9_PERCH</name>
<dbReference type="Gene3D" id="3.40.350.10">
    <property type="entry name" value="Creatinase/prolidase N-terminal domain"/>
    <property type="match status" value="1"/>
</dbReference>
<dbReference type="Pfam" id="PF24492">
    <property type="entry name" value="HEAT_ECM29"/>
    <property type="match status" value="1"/>
</dbReference>
<dbReference type="GO" id="GO:0006508">
    <property type="term" value="P:proteolysis"/>
    <property type="evidence" value="ECO:0007669"/>
    <property type="project" value="UniProtKB-KW"/>
</dbReference>
<keyword evidence="5" id="KW-0482">Metalloprotease</keyword>
<evidence type="ECO:0000256" key="1">
    <source>
        <dbReference type="ARBA" id="ARBA00022670"/>
    </source>
</evidence>
<keyword evidence="2" id="KW-0479">Metal-binding</keyword>
<dbReference type="AlphaFoldDB" id="A0A7J6LJJ9"/>
<reference evidence="7 8" key="1">
    <citation type="submission" date="2020-04" db="EMBL/GenBank/DDBJ databases">
        <title>Perkinsus chesapeaki whole genome sequence.</title>
        <authorList>
            <person name="Bogema D.R."/>
        </authorList>
    </citation>
    <scope>NUCLEOTIDE SEQUENCE [LARGE SCALE GENOMIC DNA]</scope>
    <source>
        <strain evidence="7">ATCC PRA-425</strain>
    </source>
</reference>
<dbReference type="GO" id="GO:0016805">
    <property type="term" value="F:dipeptidase activity"/>
    <property type="evidence" value="ECO:0007669"/>
    <property type="project" value="UniProtKB-KW"/>
</dbReference>
<evidence type="ECO:0000313" key="8">
    <source>
        <dbReference type="Proteomes" id="UP000591131"/>
    </source>
</evidence>
<dbReference type="OrthoDB" id="422954at2759"/>
<sequence length="827" mass="91071">MDLSSCSSVPEVCQWLAFLILDAPVSSVAVHNEVSCVDLADSILRLPEDSTEVGLITRYLPLLSQASSQRIRDASVSIQYLIHAHSTNGDRHRAGLDSLRLMVQLLGNPKVAVRGAAARATGMVLREQSSSLKWSDISGIYQDIWNATVRLMDDRDQRISTDVGTLGRILKSTTVRMCHECPDESLPVILPALYHTFDVYKFAQPMCLEILTSVIDSNPGTRKSDELLLTLVAPMLLTALSATEPEAFSYVQMHVSASDSQKALEFESARARAAVNDSPVGRLLRRLVPCATTEAMLKTYPTMRDLALRGTGSNTRVGVCEFWNWCASERSSIMSDELIKKIINCLGSLLGSGNAVVRVSAAQCLCTMARMPGADQADVDWAVGRATKYGDIMGMLVRRLGDLLSENVKAEIVGKAFVRRNLPTQNGGGNQWEDMWTELCPNSKRAVVVYQSEIIQELCETLEGEQRRDVRVAAAQAATSFCRLVQDSGAKVEKNVFSKLEGSLLSAMHNSTVFPGACRFLEAYCEVVVITGVGRERNVVEESITYMVRGDAEHKVGCAKALTRLLERGRSWAAADPEGVIRGAQEILNFADTTETSGMGKAFSTYHKLVIAALDLWVAVGLKINQLGARWMHEWENGSLAIRVYLCRILPRMVAAAGEVEGIEGCVEVVRERASDEDEVSKMRTAARSAVQDHTNESSSAAVSKDEAEPYFSMGPDTLKILLSMHRDHREKLAEAMLKGKLAPEGTVIFLRGGALQSVYDSDTDWDFKQESYFQYLFGVKEPGCLATIQLDSSAPRMHKSTLYIPRFDSTYATWMGPIKPESWFQS</sequence>
<keyword evidence="3" id="KW-0378">Hydrolase</keyword>
<evidence type="ECO:0000256" key="4">
    <source>
        <dbReference type="ARBA" id="ARBA00022997"/>
    </source>
</evidence>
<gene>
    <name evidence="7" type="ORF">FOL47_007582</name>
</gene>
<dbReference type="Gene3D" id="1.25.10.10">
    <property type="entry name" value="Leucine-rich Repeat Variant"/>
    <property type="match status" value="1"/>
</dbReference>
<evidence type="ECO:0000256" key="5">
    <source>
        <dbReference type="ARBA" id="ARBA00023049"/>
    </source>
</evidence>
<evidence type="ECO:0000259" key="6">
    <source>
        <dbReference type="SMART" id="SM01011"/>
    </source>
</evidence>
<dbReference type="Pfam" id="PF05195">
    <property type="entry name" value="AMP_N"/>
    <property type="match status" value="1"/>
</dbReference>
<feature type="domain" description="Aminopeptidase P N-terminal" evidence="6">
    <location>
        <begin position="721"/>
        <end position="826"/>
    </location>
</feature>
<dbReference type="InterPro" id="IPR007865">
    <property type="entry name" value="Aminopep_P_N"/>
</dbReference>
<feature type="non-terminal residue" evidence="7">
    <location>
        <position position="827"/>
    </location>
</feature>
<dbReference type="PANTHER" id="PTHR48480">
    <property type="match status" value="1"/>
</dbReference>
<dbReference type="InterPro" id="IPR011989">
    <property type="entry name" value="ARM-like"/>
</dbReference>
<dbReference type="GO" id="GO:0030145">
    <property type="term" value="F:manganese ion binding"/>
    <property type="evidence" value="ECO:0007669"/>
    <property type="project" value="InterPro"/>
</dbReference>
<dbReference type="EMBL" id="JAAPAO010000451">
    <property type="protein sequence ID" value="KAF4659469.1"/>
    <property type="molecule type" value="Genomic_DNA"/>
</dbReference>
<dbReference type="Proteomes" id="UP000591131">
    <property type="component" value="Unassembled WGS sequence"/>
</dbReference>
<evidence type="ECO:0000256" key="2">
    <source>
        <dbReference type="ARBA" id="ARBA00022723"/>
    </source>
</evidence>
<keyword evidence="8" id="KW-1185">Reference proteome</keyword>
<dbReference type="SUPFAM" id="SSF53092">
    <property type="entry name" value="Creatinase/prolidase N-terminal domain"/>
    <property type="match status" value="1"/>
</dbReference>
<evidence type="ECO:0000256" key="3">
    <source>
        <dbReference type="ARBA" id="ARBA00022801"/>
    </source>
</evidence>
<dbReference type="PANTHER" id="PTHR48480:SF2">
    <property type="entry name" value="PEPTIDASE D"/>
    <property type="match status" value="1"/>
</dbReference>
<evidence type="ECO:0000313" key="7">
    <source>
        <dbReference type="EMBL" id="KAF4659469.1"/>
    </source>
</evidence>
<dbReference type="InterPro" id="IPR016024">
    <property type="entry name" value="ARM-type_fold"/>
</dbReference>
<keyword evidence="4" id="KW-0224">Dipeptidase</keyword>
<dbReference type="SMART" id="SM01011">
    <property type="entry name" value="AMP_N"/>
    <property type="match status" value="1"/>
</dbReference>
<protein>
    <recommendedName>
        <fullName evidence="6">Aminopeptidase P N-terminal domain-containing protein</fullName>
    </recommendedName>
</protein>
<dbReference type="InterPro" id="IPR052433">
    <property type="entry name" value="X-Pro_dipept-like"/>
</dbReference>